<comment type="caution">
    <text evidence="1">The sequence shown here is derived from an EMBL/GenBank/DDBJ whole genome shotgun (WGS) entry which is preliminary data.</text>
</comment>
<sequence length="155" mass="17929">MLGCTFLEEFTALFFDDADRQVPKNTPRDIILPGVKVRKKLPVLMPFLWYLTVQPSKHRPCTTLNFSEQTTNHISCSALFTGVFLTYVLILFSFHHHFLKSDIFLSVSSFIVNLLDDSLFCCLTGNLSFTSEFIAFELITMWIPFRKFLVLNTIF</sequence>
<evidence type="ECO:0000313" key="2">
    <source>
        <dbReference type="Proteomes" id="UP000003163"/>
    </source>
</evidence>
<reference evidence="1 2" key="1">
    <citation type="submission" date="2011-08" db="EMBL/GenBank/DDBJ databases">
        <authorList>
            <person name="Liu Z.J."/>
            <person name="Shi F.L."/>
            <person name="Lu J.Q."/>
            <person name="Li M."/>
            <person name="Wang Z.L."/>
        </authorList>
    </citation>
    <scope>NUCLEOTIDE SEQUENCE [LARGE SCALE GENOMIC DNA]</scope>
    <source>
        <strain evidence="1 2">USNM 41457</strain>
    </source>
</reference>
<gene>
    <name evidence="1" type="ORF">EDEG_02758</name>
</gene>
<organism evidence="1 2">
    <name type="scientific">Edhazardia aedis (strain USNM 41457)</name>
    <name type="common">Microsporidian parasite</name>
    <dbReference type="NCBI Taxonomy" id="1003232"/>
    <lineage>
        <taxon>Eukaryota</taxon>
        <taxon>Fungi</taxon>
        <taxon>Fungi incertae sedis</taxon>
        <taxon>Microsporidia</taxon>
        <taxon>Edhazardia</taxon>
    </lineage>
</organism>
<reference evidence="2" key="2">
    <citation type="submission" date="2015-07" db="EMBL/GenBank/DDBJ databases">
        <title>Contrasting host-pathogen interactions and genome evolution in two generalist and specialist microsporidian pathogens of mosquitoes.</title>
        <authorList>
            <consortium name="The Broad Institute Genomics Platform"/>
            <consortium name="The Broad Institute Genome Sequencing Center for Infectious Disease"/>
            <person name="Cuomo C.A."/>
            <person name="Sanscrainte N.D."/>
            <person name="Goldberg J.M."/>
            <person name="Heiman D."/>
            <person name="Young S."/>
            <person name="Zeng Q."/>
            <person name="Becnel J.J."/>
            <person name="Birren B.W."/>
        </authorList>
    </citation>
    <scope>NUCLEOTIDE SEQUENCE [LARGE SCALE GENOMIC DNA]</scope>
    <source>
        <strain evidence="2">USNM 41457</strain>
    </source>
</reference>
<keyword evidence="2" id="KW-1185">Reference proteome</keyword>
<evidence type="ECO:0000313" key="1">
    <source>
        <dbReference type="EMBL" id="EJW02878.1"/>
    </source>
</evidence>
<protein>
    <submittedName>
        <fullName evidence="1">Uncharacterized protein</fullName>
    </submittedName>
</protein>
<dbReference type="Proteomes" id="UP000003163">
    <property type="component" value="Unassembled WGS sequence"/>
</dbReference>
<dbReference type="VEuPathDB" id="MicrosporidiaDB:EDEG_02758"/>
<accession>J8ZT77</accession>
<dbReference type="HOGENOM" id="CLU_1695437_0_0_1"/>
<dbReference type="InParanoid" id="J8ZT77"/>
<name>J8ZT77_EDHAE</name>
<dbReference type="EMBL" id="AFBI03000053">
    <property type="protein sequence ID" value="EJW02878.1"/>
    <property type="molecule type" value="Genomic_DNA"/>
</dbReference>
<proteinExistence type="predicted"/>
<dbReference type="AlphaFoldDB" id="J8ZT77"/>